<accession>A0A448XMQ7</accession>
<keyword evidence="2" id="KW-1185">Reference proteome</keyword>
<dbReference type="Proteomes" id="UP000784294">
    <property type="component" value="Unassembled WGS sequence"/>
</dbReference>
<proteinExistence type="predicted"/>
<evidence type="ECO:0000313" key="1">
    <source>
        <dbReference type="EMBL" id="VEL40435.1"/>
    </source>
</evidence>
<organism evidence="1 2">
    <name type="scientific">Protopolystoma xenopodis</name>
    <dbReference type="NCBI Taxonomy" id="117903"/>
    <lineage>
        <taxon>Eukaryota</taxon>
        <taxon>Metazoa</taxon>
        <taxon>Spiralia</taxon>
        <taxon>Lophotrochozoa</taxon>
        <taxon>Platyhelminthes</taxon>
        <taxon>Monogenea</taxon>
        <taxon>Polyopisthocotylea</taxon>
        <taxon>Polystomatidea</taxon>
        <taxon>Polystomatidae</taxon>
        <taxon>Protopolystoma</taxon>
    </lineage>
</organism>
<reference evidence="1" key="1">
    <citation type="submission" date="2018-11" db="EMBL/GenBank/DDBJ databases">
        <authorList>
            <consortium name="Pathogen Informatics"/>
        </authorList>
    </citation>
    <scope>NUCLEOTIDE SEQUENCE</scope>
</reference>
<dbReference type="AlphaFoldDB" id="A0A448XMQ7"/>
<sequence length="88" mass="9946">MELSFFSSICATPLSPLPSARDAVEPRGVRQTRPGNGAYLVYQIRQQKPMVRDELNLAFQTLQQEGPIVRVVESPSKFYEIFLVSMTI</sequence>
<dbReference type="EMBL" id="CAAALY010264888">
    <property type="protein sequence ID" value="VEL40435.1"/>
    <property type="molecule type" value="Genomic_DNA"/>
</dbReference>
<name>A0A448XMQ7_9PLAT</name>
<protein>
    <submittedName>
        <fullName evidence="1">Uncharacterized protein</fullName>
    </submittedName>
</protein>
<gene>
    <name evidence="1" type="ORF">PXEA_LOCUS33875</name>
</gene>
<comment type="caution">
    <text evidence="1">The sequence shown here is derived from an EMBL/GenBank/DDBJ whole genome shotgun (WGS) entry which is preliminary data.</text>
</comment>
<evidence type="ECO:0000313" key="2">
    <source>
        <dbReference type="Proteomes" id="UP000784294"/>
    </source>
</evidence>